<dbReference type="PANTHER" id="PTHR32166:SF74">
    <property type="entry name" value="OS05G0256350 PROTEIN"/>
    <property type="match status" value="1"/>
</dbReference>
<proteinExistence type="predicted"/>
<dbReference type="AlphaFoldDB" id="A0AAQ3Q866"/>
<dbReference type="SUPFAM" id="SSF53098">
    <property type="entry name" value="Ribonuclease H-like"/>
    <property type="match status" value="1"/>
</dbReference>
<feature type="region of interest" description="Disordered" evidence="1">
    <location>
        <begin position="1"/>
        <end position="43"/>
    </location>
</feature>
<name>A0AAQ3Q866_9LILI</name>
<accession>A0AAQ3Q866</accession>
<protein>
    <submittedName>
        <fullName evidence="2">Uncharacterized protein</fullName>
    </submittedName>
</protein>
<organism evidence="2 3">
    <name type="scientific">Canna indica</name>
    <name type="common">Indian-shot</name>
    <dbReference type="NCBI Taxonomy" id="4628"/>
    <lineage>
        <taxon>Eukaryota</taxon>
        <taxon>Viridiplantae</taxon>
        <taxon>Streptophyta</taxon>
        <taxon>Embryophyta</taxon>
        <taxon>Tracheophyta</taxon>
        <taxon>Spermatophyta</taxon>
        <taxon>Magnoliopsida</taxon>
        <taxon>Liliopsida</taxon>
        <taxon>Zingiberales</taxon>
        <taxon>Cannaceae</taxon>
        <taxon>Canna</taxon>
    </lineage>
</organism>
<keyword evidence="3" id="KW-1185">Reference proteome</keyword>
<evidence type="ECO:0000313" key="3">
    <source>
        <dbReference type="Proteomes" id="UP001327560"/>
    </source>
</evidence>
<dbReference type="PANTHER" id="PTHR32166">
    <property type="entry name" value="OSJNBA0013A04.12 PROTEIN"/>
    <property type="match status" value="1"/>
</dbReference>
<gene>
    <name evidence="2" type="ORF">Cni_G09990</name>
</gene>
<dbReference type="InterPro" id="IPR012337">
    <property type="entry name" value="RNaseH-like_sf"/>
</dbReference>
<reference evidence="2 3" key="1">
    <citation type="submission" date="2023-10" db="EMBL/GenBank/DDBJ databases">
        <title>Chromosome-scale genome assembly provides insights into flower coloration mechanisms of Canna indica.</title>
        <authorList>
            <person name="Li C."/>
        </authorList>
    </citation>
    <scope>NUCLEOTIDE SEQUENCE [LARGE SCALE GENOMIC DNA]</scope>
    <source>
        <tissue evidence="2">Flower</tissue>
    </source>
</reference>
<evidence type="ECO:0000313" key="2">
    <source>
        <dbReference type="EMBL" id="WOL01274.1"/>
    </source>
</evidence>
<evidence type="ECO:0000256" key="1">
    <source>
        <dbReference type="SAM" id="MobiDB-lite"/>
    </source>
</evidence>
<dbReference type="Proteomes" id="UP001327560">
    <property type="component" value="Chromosome 3"/>
</dbReference>
<sequence length="327" mass="37818">MEKKAATSSVNFDVSSSIPNFKDLDYGEEEEEGLERSAKKKPKMPNVKGPLDLLFTSSAEEVVKKRKETMIKQTTINEACKKELRTKEHIEKGYMILNSYIYVRPGLVNMLREFIGRKDLVRAVVTRFAIAFLTLESIHKQKANLRKMFTSDKWTNSKWAKEALGKRVCDIVLMATFWTNIVYILKIFGPLVQVLRLVNGERKPSMEYIYEAMDRAKVAIAKSFNEKEESYKKVFEIIDKRWECQLHQSLHACVNYLNHELFYANPNISSDQEVMRGLLDDIERLVPRLKEQDLISNQLSTYANSTGIFGKPMAIRHMSIKSPSKFL</sequence>
<dbReference type="EMBL" id="CP136892">
    <property type="protein sequence ID" value="WOL01274.1"/>
    <property type="molecule type" value="Genomic_DNA"/>
</dbReference>
<feature type="compositionally biased region" description="Polar residues" evidence="1">
    <location>
        <begin position="1"/>
        <end position="19"/>
    </location>
</feature>